<dbReference type="PANTHER" id="PTHR30505:SF0">
    <property type="entry name" value="FRUCTOSE-LIKE PTS SYSTEM EIIBC COMPONENT-RELATED"/>
    <property type="match status" value="1"/>
</dbReference>
<evidence type="ECO:0000256" key="2">
    <source>
        <dbReference type="ARBA" id="ARBA00022597"/>
    </source>
</evidence>
<proteinExistence type="predicted"/>
<feature type="transmembrane region" description="Helical" evidence="4">
    <location>
        <begin position="99"/>
        <end position="123"/>
    </location>
</feature>
<accession>A0ABN6RFV1</accession>
<gene>
    <name evidence="5" type="ORF">DAETH_05400</name>
</gene>
<evidence type="ECO:0000313" key="5">
    <source>
        <dbReference type="EMBL" id="BDP40571.1"/>
    </source>
</evidence>
<keyword evidence="3" id="KW-0598">Phosphotransferase system</keyword>
<keyword evidence="2" id="KW-0762">Sugar transport</keyword>
<keyword evidence="4" id="KW-0812">Transmembrane</keyword>
<feature type="transmembrane region" description="Helical" evidence="4">
    <location>
        <begin position="73"/>
        <end position="93"/>
    </location>
</feature>
<keyword evidence="4" id="KW-1133">Transmembrane helix</keyword>
<name>A0ABN6RFV1_9DEIO</name>
<protein>
    <submittedName>
        <fullName evidence="5">Uncharacterized protein</fullName>
    </submittedName>
</protein>
<evidence type="ECO:0000313" key="6">
    <source>
        <dbReference type="Proteomes" id="UP001064971"/>
    </source>
</evidence>
<reference evidence="5" key="1">
    <citation type="submission" date="2022-07" db="EMBL/GenBank/DDBJ databases">
        <title>Complete Genome Sequence of the Radioresistant Bacterium Deinococcus aetherius ST0316, Isolated from the Air Dust collected in Lower Stratosphere above Japan.</title>
        <authorList>
            <person name="Satoh K."/>
            <person name="Hagiwara K."/>
            <person name="Katsumata K."/>
            <person name="Kubo A."/>
            <person name="Yokobori S."/>
            <person name="Yamagishi A."/>
            <person name="Oono Y."/>
            <person name="Narumi I."/>
        </authorList>
    </citation>
    <scope>NUCLEOTIDE SEQUENCE</scope>
    <source>
        <strain evidence="5">ST0316</strain>
    </source>
</reference>
<evidence type="ECO:0000256" key="3">
    <source>
        <dbReference type="ARBA" id="ARBA00022683"/>
    </source>
</evidence>
<dbReference type="InterPro" id="IPR050864">
    <property type="entry name" value="Bacterial_PTS_Sugar_Transport"/>
</dbReference>
<keyword evidence="4" id="KW-0472">Membrane</keyword>
<sequence length="155" mass="15968">MVGDPGAHVSERREGGEARVAPLAVVGDQDAPAGAAHDRRLLLRLHEIAVREATFGVDARVAARDPLRVIPSLMVGSAVAGAISMATGCLLRAPHGGIFVLFIPNAVTNLPIYILAIVAGTVVSRVMLGLLKKPIVQEALPGVTNTQTVAGAADD</sequence>
<keyword evidence="1" id="KW-0813">Transport</keyword>
<evidence type="ECO:0000256" key="4">
    <source>
        <dbReference type="SAM" id="Phobius"/>
    </source>
</evidence>
<dbReference type="Proteomes" id="UP001064971">
    <property type="component" value="Chromosome"/>
</dbReference>
<dbReference type="EMBL" id="AP026560">
    <property type="protein sequence ID" value="BDP40571.1"/>
    <property type="molecule type" value="Genomic_DNA"/>
</dbReference>
<keyword evidence="6" id="KW-1185">Reference proteome</keyword>
<organism evidence="5 6">
    <name type="scientific">Deinococcus aetherius</name>
    <dbReference type="NCBI Taxonomy" id="200252"/>
    <lineage>
        <taxon>Bacteria</taxon>
        <taxon>Thermotogati</taxon>
        <taxon>Deinococcota</taxon>
        <taxon>Deinococci</taxon>
        <taxon>Deinococcales</taxon>
        <taxon>Deinococcaceae</taxon>
        <taxon>Deinococcus</taxon>
    </lineage>
</organism>
<evidence type="ECO:0000256" key="1">
    <source>
        <dbReference type="ARBA" id="ARBA00022448"/>
    </source>
</evidence>
<dbReference type="PANTHER" id="PTHR30505">
    <property type="entry name" value="FRUCTOSE-LIKE PERMEASE"/>
    <property type="match status" value="1"/>
</dbReference>